<evidence type="ECO:0000313" key="2">
    <source>
        <dbReference type="EMBL" id="MCD9875904.1"/>
    </source>
</evidence>
<feature type="chain" id="PRO_5040151976" evidence="1">
    <location>
        <begin position="26"/>
        <end position="82"/>
    </location>
</feature>
<keyword evidence="3" id="KW-1185">Reference proteome</keyword>
<organism evidence="2 3">
    <name type="scientific">Streptomyces guryensis</name>
    <dbReference type="NCBI Taxonomy" id="2886947"/>
    <lineage>
        <taxon>Bacteria</taxon>
        <taxon>Bacillati</taxon>
        <taxon>Actinomycetota</taxon>
        <taxon>Actinomycetes</taxon>
        <taxon>Kitasatosporales</taxon>
        <taxon>Streptomycetaceae</taxon>
        <taxon>Streptomyces</taxon>
    </lineage>
</organism>
<dbReference type="EMBL" id="JAJSBI010000009">
    <property type="protein sequence ID" value="MCD9875904.1"/>
    <property type="molecule type" value="Genomic_DNA"/>
</dbReference>
<reference evidence="2" key="1">
    <citation type="submission" date="2021-12" db="EMBL/GenBank/DDBJ databases">
        <authorList>
            <person name="Lee J.-H."/>
            <person name="Kim S.-B."/>
        </authorList>
    </citation>
    <scope>NUCLEOTIDE SEQUENCE</scope>
    <source>
        <strain evidence="2">NR30</strain>
    </source>
</reference>
<evidence type="ECO:0000256" key="1">
    <source>
        <dbReference type="SAM" id="SignalP"/>
    </source>
</evidence>
<feature type="signal peptide" evidence="1">
    <location>
        <begin position="1"/>
        <end position="25"/>
    </location>
</feature>
<dbReference type="AlphaFoldDB" id="A0A9Q3VNQ2"/>
<gene>
    <name evidence="2" type="ORF">LJ657_20005</name>
</gene>
<accession>A0A9Q3VNQ2</accession>
<evidence type="ECO:0000313" key="3">
    <source>
        <dbReference type="Proteomes" id="UP001108029"/>
    </source>
</evidence>
<proteinExistence type="predicted"/>
<keyword evidence="1" id="KW-0732">Signal</keyword>
<sequence length="82" mass="8165">MSRKFAVITAIALSAFCGSAGVASADTNTVITGGDGFSSSRVTVNAPQQALILSNGTPLVDLHCIGAGAPNDHYAACEKAPS</sequence>
<protein>
    <submittedName>
        <fullName evidence="2">Uncharacterized protein</fullName>
    </submittedName>
</protein>
<dbReference type="RefSeq" id="WP_232650036.1">
    <property type="nucleotide sequence ID" value="NZ_JAJSBI010000009.1"/>
</dbReference>
<name>A0A9Q3VNQ2_9ACTN</name>
<dbReference type="Proteomes" id="UP001108029">
    <property type="component" value="Unassembled WGS sequence"/>
</dbReference>
<comment type="caution">
    <text evidence="2">The sequence shown here is derived from an EMBL/GenBank/DDBJ whole genome shotgun (WGS) entry which is preliminary data.</text>
</comment>